<keyword evidence="4" id="KW-0406">Ion transport</keyword>
<dbReference type="Pfam" id="PF02080">
    <property type="entry name" value="TrkA_C"/>
    <property type="match status" value="2"/>
</dbReference>
<feature type="domain" description="RCK C-terminal" evidence="9">
    <location>
        <begin position="674"/>
        <end position="760"/>
    </location>
</feature>
<feature type="domain" description="RCK C-terminal" evidence="9">
    <location>
        <begin position="585"/>
        <end position="670"/>
    </location>
</feature>
<evidence type="ECO:0000256" key="3">
    <source>
        <dbReference type="ARBA" id="ARBA00022448"/>
    </source>
</evidence>
<dbReference type="Proteomes" id="UP000198916">
    <property type="component" value="Unassembled WGS sequence"/>
</dbReference>
<keyword evidence="4" id="KW-0633">Potassium transport</keyword>
<feature type="transmembrane region" description="Helical" evidence="8">
    <location>
        <begin position="32"/>
        <end position="50"/>
    </location>
</feature>
<name>A0A1H7MIP2_9SPHI</name>
<evidence type="ECO:0000256" key="1">
    <source>
        <dbReference type="ARBA" id="ARBA00004141"/>
    </source>
</evidence>
<dbReference type="RefSeq" id="WP_090605094.1">
    <property type="nucleotide sequence ID" value="NZ_FNZR01000003.1"/>
</dbReference>
<dbReference type="STRING" id="332977.SAMN05421740_103529"/>
<dbReference type="GO" id="GO:0008324">
    <property type="term" value="F:monoatomic cation transmembrane transporter activity"/>
    <property type="evidence" value="ECO:0007669"/>
    <property type="project" value="InterPro"/>
</dbReference>
<feature type="transmembrane region" description="Helical" evidence="8">
    <location>
        <begin position="62"/>
        <end position="80"/>
    </location>
</feature>
<dbReference type="InterPro" id="IPR006037">
    <property type="entry name" value="RCK_C"/>
</dbReference>
<dbReference type="Gene3D" id="3.30.70.1450">
    <property type="entry name" value="Regulator of K+ conductance, C-terminal domain"/>
    <property type="match status" value="2"/>
</dbReference>
<keyword evidence="6 8" id="KW-1133">Transmembrane helix</keyword>
<accession>A0A1H7MIP2</accession>
<dbReference type="GO" id="GO:0006813">
    <property type="term" value="P:potassium ion transport"/>
    <property type="evidence" value="ECO:0007669"/>
    <property type="project" value="UniProtKB-KW"/>
</dbReference>
<dbReference type="AlphaFoldDB" id="A0A1H7MIP2"/>
<evidence type="ECO:0000313" key="11">
    <source>
        <dbReference type="Proteomes" id="UP000198916"/>
    </source>
</evidence>
<feature type="transmembrane region" description="Helical" evidence="8">
    <location>
        <begin position="423"/>
        <end position="445"/>
    </location>
</feature>
<evidence type="ECO:0000313" key="10">
    <source>
        <dbReference type="EMBL" id="SEL10939.1"/>
    </source>
</evidence>
<sequence>MAHLPELIQDLALILLVGAFVTIIFKRIKQPLVLGYIIAGFFVGPHFHLVPTIVDTENIETFAELGVIFLLFSLGLEFSFKKLLRVGGYASITAVVEIVFISLLGYFTGHLLGWSQMDSLFLAGMLASSSTTIILRAFDELGVKTMQFARVVFGVLVVEDIIVILLMVLLSTVAVTEQFEGGEILFTVFKLAFFLALWFLLGIYLLPSFLKKARKWMDEETLLIFSIGLCLGMVILATQVGFSAELGAFVMGSILAETTLAEKVEHLTKPVKELFGTVFFVSVGMMIDPGAMLQYGFPIAIVTMLTIGGKFLFSGLGALLSGQPLKQAVQVGMSMAQIGEFAFIVAALGMSLGVISEFLFPIAVGVSAITTFTTPYMIKYSEPFYKWLARVPLARWKDRIEQYATGTEKLRANPAWKVLFKEYIRIIVINSIVLVAILLLFRYAVLPLIDGRIANTYVQYAVIVGTATLVAAPFLWAIVFQKPRCYAYQEMWMDTTTNKSPLIAIEIVRVIIGVLLIGLFVDQLTSTSIALWITLPVILPVILLFSRRIQRLYQRIEERFISNLNERENSLARATNRGRLDQKNEEVQSGLQAWNAHIVEMEVPPLATYAGTCLKDLRWKDTYGIQVVYIRRGENMIHLPGGDHRLLPHDQVGILGTDEQMQLLKTSFESEEDVQYNDMEIEDIALEQVLLQMQHPLVGKSIAHSGLREDTSGQVQVVGVERDGVRMLNPEASLVFEAGDIVWFVGNRKSIRDVRNSGAMERATTGAKVA</sequence>
<feature type="transmembrane region" description="Helical" evidence="8">
    <location>
        <begin position="87"/>
        <end position="107"/>
    </location>
</feature>
<dbReference type="GO" id="GO:0016020">
    <property type="term" value="C:membrane"/>
    <property type="evidence" value="ECO:0007669"/>
    <property type="project" value="UniProtKB-SubCell"/>
</dbReference>
<keyword evidence="5 8" id="KW-0812">Transmembrane</keyword>
<dbReference type="OrthoDB" id="9781411at2"/>
<dbReference type="Gene3D" id="1.20.1530.20">
    <property type="match status" value="1"/>
</dbReference>
<dbReference type="Pfam" id="PF00999">
    <property type="entry name" value="Na_H_Exchanger"/>
    <property type="match status" value="1"/>
</dbReference>
<dbReference type="InterPro" id="IPR006153">
    <property type="entry name" value="Cation/H_exchanger_TM"/>
</dbReference>
<feature type="transmembrane region" description="Helical" evidence="8">
    <location>
        <begin position="295"/>
        <end position="319"/>
    </location>
</feature>
<gene>
    <name evidence="10" type="ORF">SAMN05421740_103529</name>
</gene>
<keyword evidence="4" id="KW-0630">Potassium</keyword>
<comment type="similarity">
    <text evidence="2">Belongs to the monovalent cation:proton antiporter 2 (CPA2) transporter (TC 2.A.37) family.</text>
</comment>
<evidence type="ECO:0000256" key="5">
    <source>
        <dbReference type="ARBA" id="ARBA00022692"/>
    </source>
</evidence>
<keyword evidence="3" id="KW-0813">Transport</keyword>
<protein>
    <submittedName>
        <fullName evidence="10">Transporter, CPA2 family</fullName>
    </submittedName>
</protein>
<reference evidence="11" key="1">
    <citation type="submission" date="2016-10" db="EMBL/GenBank/DDBJ databases">
        <authorList>
            <person name="Varghese N."/>
            <person name="Submissions S."/>
        </authorList>
    </citation>
    <scope>NUCLEOTIDE SEQUENCE [LARGE SCALE GENOMIC DNA]</scope>
    <source>
        <strain evidence="11">Jip14</strain>
    </source>
</reference>
<comment type="subcellular location">
    <subcellularLocation>
        <location evidence="1">Membrane</location>
        <topology evidence="1">Multi-pass membrane protein</topology>
    </subcellularLocation>
</comment>
<evidence type="ECO:0000256" key="2">
    <source>
        <dbReference type="ARBA" id="ARBA00005551"/>
    </source>
</evidence>
<feature type="transmembrane region" description="Helical" evidence="8">
    <location>
        <begin position="331"/>
        <end position="352"/>
    </location>
</feature>
<dbReference type="SUPFAM" id="SSF116726">
    <property type="entry name" value="TrkA C-terminal domain-like"/>
    <property type="match status" value="2"/>
</dbReference>
<keyword evidence="11" id="KW-1185">Reference proteome</keyword>
<feature type="transmembrane region" description="Helical" evidence="8">
    <location>
        <begin position="501"/>
        <end position="521"/>
    </location>
</feature>
<feature type="transmembrane region" description="Helical" evidence="8">
    <location>
        <begin position="119"/>
        <end position="138"/>
    </location>
</feature>
<evidence type="ECO:0000256" key="4">
    <source>
        <dbReference type="ARBA" id="ARBA00022538"/>
    </source>
</evidence>
<proteinExistence type="inferred from homology"/>
<dbReference type="PANTHER" id="PTHR42751:SF3">
    <property type="entry name" value="SODIUM_GLUTAMATE SYMPORTER"/>
    <property type="match status" value="1"/>
</dbReference>
<feature type="transmembrane region" description="Helical" evidence="8">
    <location>
        <begin position="222"/>
        <end position="242"/>
    </location>
</feature>
<keyword evidence="7 8" id="KW-0472">Membrane</keyword>
<evidence type="ECO:0000256" key="8">
    <source>
        <dbReference type="SAM" id="Phobius"/>
    </source>
</evidence>
<evidence type="ECO:0000256" key="7">
    <source>
        <dbReference type="ARBA" id="ARBA00023136"/>
    </source>
</evidence>
<feature type="transmembrane region" description="Helical" evidence="8">
    <location>
        <begin position="527"/>
        <end position="545"/>
    </location>
</feature>
<dbReference type="GO" id="GO:0015297">
    <property type="term" value="F:antiporter activity"/>
    <property type="evidence" value="ECO:0007669"/>
    <property type="project" value="InterPro"/>
</dbReference>
<evidence type="ECO:0000259" key="9">
    <source>
        <dbReference type="PROSITE" id="PS51202"/>
    </source>
</evidence>
<feature type="transmembrane region" description="Helical" evidence="8">
    <location>
        <begin position="6"/>
        <end position="25"/>
    </location>
</feature>
<organism evidence="10 11">
    <name type="scientific">Parapedobacter koreensis</name>
    <dbReference type="NCBI Taxonomy" id="332977"/>
    <lineage>
        <taxon>Bacteria</taxon>
        <taxon>Pseudomonadati</taxon>
        <taxon>Bacteroidota</taxon>
        <taxon>Sphingobacteriia</taxon>
        <taxon>Sphingobacteriales</taxon>
        <taxon>Sphingobacteriaceae</taxon>
        <taxon>Parapedobacter</taxon>
    </lineage>
</organism>
<feature type="transmembrane region" description="Helical" evidence="8">
    <location>
        <begin position="457"/>
        <end position="480"/>
    </location>
</feature>
<feature type="transmembrane region" description="Helical" evidence="8">
    <location>
        <begin position="184"/>
        <end position="210"/>
    </location>
</feature>
<dbReference type="EMBL" id="FNZR01000003">
    <property type="protein sequence ID" value="SEL10939.1"/>
    <property type="molecule type" value="Genomic_DNA"/>
</dbReference>
<dbReference type="PANTHER" id="PTHR42751">
    <property type="entry name" value="SODIUM/HYDROGEN EXCHANGER FAMILY/TRKA DOMAIN PROTEIN"/>
    <property type="match status" value="1"/>
</dbReference>
<dbReference type="GO" id="GO:1902600">
    <property type="term" value="P:proton transmembrane transport"/>
    <property type="evidence" value="ECO:0007669"/>
    <property type="project" value="InterPro"/>
</dbReference>
<dbReference type="InterPro" id="IPR036721">
    <property type="entry name" value="RCK_C_sf"/>
</dbReference>
<feature type="transmembrane region" description="Helical" evidence="8">
    <location>
        <begin position="358"/>
        <end position="378"/>
    </location>
</feature>
<dbReference type="PROSITE" id="PS51202">
    <property type="entry name" value="RCK_C"/>
    <property type="match status" value="2"/>
</dbReference>
<feature type="transmembrane region" description="Helical" evidence="8">
    <location>
        <begin position="150"/>
        <end position="172"/>
    </location>
</feature>
<evidence type="ECO:0000256" key="6">
    <source>
        <dbReference type="ARBA" id="ARBA00022989"/>
    </source>
</evidence>
<dbReference type="InterPro" id="IPR038770">
    <property type="entry name" value="Na+/solute_symporter_sf"/>
</dbReference>